<feature type="chain" id="PRO_5032408836" evidence="13">
    <location>
        <begin position="25"/>
        <end position="464"/>
    </location>
</feature>
<evidence type="ECO:0000256" key="1">
    <source>
        <dbReference type="ARBA" id="ARBA00004651"/>
    </source>
</evidence>
<dbReference type="PANTHER" id="PTHR42643:SF38">
    <property type="entry name" value="IONOTROPIC RECEPTOR 100A"/>
    <property type="match status" value="1"/>
</dbReference>
<reference evidence="15" key="1">
    <citation type="submission" date="2020-11" db="EMBL/GenBank/DDBJ databases">
        <authorList>
            <person name="Whitehead M."/>
        </authorList>
    </citation>
    <scope>NUCLEOTIDE SEQUENCE</scope>
    <source>
        <strain evidence="15">EGII</strain>
    </source>
</reference>
<evidence type="ECO:0000259" key="14">
    <source>
        <dbReference type="Pfam" id="PF10613"/>
    </source>
</evidence>
<evidence type="ECO:0000256" key="6">
    <source>
        <dbReference type="ARBA" id="ARBA00023065"/>
    </source>
</evidence>
<evidence type="ECO:0000256" key="3">
    <source>
        <dbReference type="ARBA" id="ARBA00022475"/>
    </source>
</evidence>
<keyword evidence="16" id="KW-1185">Reference proteome</keyword>
<dbReference type="GO" id="GO:0005886">
    <property type="term" value="C:plasma membrane"/>
    <property type="evidence" value="ECO:0007669"/>
    <property type="project" value="UniProtKB-SubCell"/>
</dbReference>
<dbReference type="Gene3D" id="3.40.190.10">
    <property type="entry name" value="Periplasmic binding protein-like II"/>
    <property type="match status" value="1"/>
</dbReference>
<evidence type="ECO:0000313" key="16">
    <source>
        <dbReference type="Proteomes" id="UP000606786"/>
    </source>
</evidence>
<proteinExistence type="predicted"/>
<dbReference type="AlphaFoldDB" id="A0A811TZT9"/>
<protein>
    <submittedName>
        <fullName evidence="15">(Mediterranean fruit fly) hypothetical protein</fullName>
    </submittedName>
</protein>
<name>A0A811TZT9_CERCA</name>
<evidence type="ECO:0000256" key="9">
    <source>
        <dbReference type="ARBA" id="ARBA00023180"/>
    </source>
</evidence>
<feature type="transmembrane region" description="Helical" evidence="12">
    <location>
        <begin position="396"/>
        <end position="421"/>
    </location>
</feature>
<dbReference type="SUPFAM" id="SSF53850">
    <property type="entry name" value="Periplasmic binding protein-like II"/>
    <property type="match status" value="1"/>
</dbReference>
<dbReference type="InterPro" id="IPR052192">
    <property type="entry name" value="Insect_Ionotropic_Sensory_Rcpt"/>
</dbReference>
<organism evidence="15 16">
    <name type="scientific">Ceratitis capitata</name>
    <name type="common">Mediterranean fruit fly</name>
    <name type="synonym">Tephritis capitata</name>
    <dbReference type="NCBI Taxonomy" id="7213"/>
    <lineage>
        <taxon>Eukaryota</taxon>
        <taxon>Metazoa</taxon>
        <taxon>Ecdysozoa</taxon>
        <taxon>Arthropoda</taxon>
        <taxon>Hexapoda</taxon>
        <taxon>Insecta</taxon>
        <taxon>Pterygota</taxon>
        <taxon>Neoptera</taxon>
        <taxon>Endopterygota</taxon>
        <taxon>Diptera</taxon>
        <taxon>Brachycera</taxon>
        <taxon>Muscomorpha</taxon>
        <taxon>Tephritoidea</taxon>
        <taxon>Tephritidae</taxon>
        <taxon>Ceratitis</taxon>
        <taxon>Ceratitis</taxon>
    </lineage>
</organism>
<dbReference type="PANTHER" id="PTHR42643">
    <property type="entry name" value="IONOTROPIC RECEPTOR 20A-RELATED"/>
    <property type="match status" value="1"/>
</dbReference>
<feature type="transmembrane region" description="Helical" evidence="12">
    <location>
        <begin position="305"/>
        <end position="333"/>
    </location>
</feature>
<keyword evidence="10" id="KW-1071">Ligand-gated ion channel</keyword>
<dbReference type="GO" id="GO:0015276">
    <property type="term" value="F:ligand-gated monoatomic ion channel activity"/>
    <property type="evidence" value="ECO:0007669"/>
    <property type="project" value="InterPro"/>
</dbReference>
<evidence type="ECO:0000256" key="13">
    <source>
        <dbReference type="SAM" id="SignalP"/>
    </source>
</evidence>
<keyword evidence="6" id="KW-0406">Ion transport</keyword>
<dbReference type="InterPro" id="IPR019594">
    <property type="entry name" value="Glu/Gly-bd"/>
</dbReference>
<keyword evidence="5 12" id="KW-1133">Transmembrane helix</keyword>
<evidence type="ECO:0000313" key="15">
    <source>
        <dbReference type="EMBL" id="CAD6992302.1"/>
    </source>
</evidence>
<evidence type="ECO:0000256" key="12">
    <source>
        <dbReference type="SAM" id="Phobius"/>
    </source>
</evidence>
<dbReference type="FunFam" id="3.40.190.10:FF:000289">
    <property type="entry name" value="Ionotropic receptor 10a"/>
    <property type="match status" value="1"/>
</dbReference>
<feature type="domain" description="Ionotropic glutamate receptor L-glutamate and glycine-binding" evidence="14">
    <location>
        <begin position="213"/>
        <end position="297"/>
    </location>
</feature>
<keyword evidence="8" id="KW-0675">Receptor</keyword>
<dbReference type="OrthoDB" id="8195814at2759"/>
<comment type="caution">
    <text evidence="15">The sequence shown here is derived from an EMBL/GenBank/DDBJ whole genome shotgun (WGS) entry which is preliminary data.</text>
</comment>
<comment type="subcellular location">
    <subcellularLocation>
        <location evidence="1">Cell membrane</location>
        <topology evidence="1">Multi-pass membrane protein</topology>
    </subcellularLocation>
</comment>
<dbReference type="Pfam" id="PF10613">
    <property type="entry name" value="Lig_chan-Glu_bd"/>
    <property type="match status" value="1"/>
</dbReference>
<keyword evidence="11" id="KW-0407">Ion channel</keyword>
<evidence type="ECO:0000256" key="2">
    <source>
        <dbReference type="ARBA" id="ARBA00022448"/>
    </source>
</evidence>
<dbReference type="Proteomes" id="UP000606786">
    <property type="component" value="Unassembled WGS sequence"/>
</dbReference>
<keyword evidence="9" id="KW-0325">Glycoprotein</keyword>
<evidence type="ECO:0000256" key="7">
    <source>
        <dbReference type="ARBA" id="ARBA00023136"/>
    </source>
</evidence>
<keyword evidence="2" id="KW-0813">Transport</keyword>
<evidence type="ECO:0000256" key="11">
    <source>
        <dbReference type="ARBA" id="ARBA00023303"/>
    </source>
</evidence>
<sequence>MQELAKRFLKIFLFVSFTSEFLKAQLIETVPLWKLISSTIQTDTRNSKLNIDTLGELLRGIDYLNLHLFKESNLENDIIQQLLQQSFCPLQLSVGRIMPQPTPNQRHWALVTSSADLAMNLNGLARRLWIERGALRIFYIIPNGSSGGFDCFFLNPFVKTGGQRGEMSRLDGQNYQRIFQNLHGYPLRTYIFHSVYSNIEVFTNETTRKIIGATGADGKVADLLANKMNFTMDLQWPDDAFFGARSSNGSYNGAIGRIVRFETDLIITGFFIKDYLTRDIAFSSPVYMDELCCYVKKASRIPQSILPLFAVNVDIWITFIFVGFVCPFIWMLLRYLNLSTLANRAAFSQPEKLKIQELRYITQSHVQQYKRIVIDAWVMWVRVNLVYYPPFTSERVFIASLSLVSVIFGALFESSLATGYIRPLHYKDINSMKELDEANIRIYIKHAAMRDDLFTATVQKYIRI</sequence>
<evidence type="ECO:0000256" key="8">
    <source>
        <dbReference type="ARBA" id="ARBA00023170"/>
    </source>
</evidence>
<keyword evidence="4 12" id="KW-0812">Transmembrane</keyword>
<accession>A0A811TZT9</accession>
<dbReference type="EMBL" id="CAJHJT010000001">
    <property type="protein sequence ID" value="CAD6992302.1"/>
    <property type="molecule type" value="Genomic_DNA"/>
</dbReference>
<evidence type="ECO:0000256" key="5">
    <source>
        <dbReference type="ARBA" id="ARBA00022989"/>
    </source>
</evidence>
<evidence type="ECO:0000256" key="10">
    <source>
        <dbReference type="ARBA" id="ARBA00023286"/>
    </source>
</evidence>
<evidence type="ECO:0000256" key="4">
    <source>
        <dbReference type="ARBA" id="ARBA00022692"/>
    </source>
</evidence>
<keyword evidence="13" id="KW-0732">Signal</keyword>
<feature type="signal peptide" evidence="13">
    <location>
        <begin position="1"/>
        <end position="24"/>
    </location>
</feature>
<keyword evidence="7 12" id="KW-0472">Membrane</keyword>
<keyword evidence="3" id="KW-1003">Cell membrane</keyword>
<gene>
    <name evidence="15" type="ORF">CCAP1982_LOCUS1170</name>
</gene>